<dbReference type="EMBL" id="PXZM01000006">
    <property type="protein sequence ID" value="PSJ98618.1"/>
    <property type="molecule type" value="Genomic_DNA"/>
</dbReference>
<accession>A0A2P7VHA9</accession>
<sequence>MKKVGWIGQLFLIATLLLTGCGNGSSAQGNSQLAQPPQPVIEWSGKTAATVPASSCWSYNNEAICKDTAAPPELVAEQKPAPLQVRPGATLTVTFAQQPTANTLKVTQWNGMKEVEQVIENGNQWKAPEQPGWYLFDVRGQWAQGDAGHAFVIEVKDSIGSSFQTVMAKQP</sequence>
<keyword evidence="1" id="KW-0732">Signal</keyword>
<name>A0A2P7VHA9_9BACL</name>
<evidence type="ECO:0000313" key="3">
    <source>
        <dbReference type="Proteomes" id="UP000240419"/>
    </source>
</evidence>
<proteinExistence type="predicted"/>
<dbReference type="OrthoDB" id="1797983at2"/>
<evidence type="ECO:0008006" key="4">
    <source>
        <dbReference type="Google" id="ProtNLM"/>
    </source>
</evidence>
<gene>
    <name evidence="2" type="ORF">C7R93_05780</name>
</gene>
<reference evidence="2 3" key="1">
    <citation type="submission" date="2018-03" db="EMBL/GenBank/DDBJ databases">
        <title>Brevisbacillus phylogenomics.</title>
        <authorList>
            <person name="Dunlap C."/>
        </authorList>
    </citation>
    <scope>NUCLEOTIDE SEQUENCE [LARGE SCALE GENOMIC DNA]</scope>
    <source>
        <strain evidence="2 3">NRRL NRS-1210</strain>
    </source>
</reference>
<dbReference type="RefSeq" id="WP_106837909.1">
    <property type="nucleotide sequence ID" value="NZ_JBCNIW010000026.1"/>
</dbReference>
<evidence type="ECO:0000313" key="2">
    <source>
        <dbReference type="EMBL" id="PSJ98618.1"/>
    </source>
</evidence>
<dbReference type="AlphaFoldDB" id="A0A2P7VHA9"/>
<dbReference type="PROSITE" id="PS51257">
    <property type="entry name" value="PROKAR_LIPOPROTEIN"/>
    <property type="match status" value="1"/>
</dbReference>
<dbReference type="Proteomes" id="UP000240419">
    <property type="component" value="Unassembled WGS sequence"/>
</dbReference>
<protein>
    <recommendedName>
        <fullName evidence="4">Lipoprotein</fullName>
    </recommendedName>
</protein>
<keyword evidence="3" id="KW-1185">Reference proteome</keyword>
<comment type="caution">
    <text evidence="2">The sequence shown here is derived from an EMBL/GenBank/DDBJ whole genome shotgun (WGS) entry which is preliminary data.</text>
</comment>
<feature type="chain" id="PRO_5015180130" description="Lipoprotein" evidence="1">
    <location>
        <begin position="28"/>
        <end position="171"/>
    </location>
</feature>
<feature type="signal peptide" evidence="1">
    <location>
        <begin position="1"/>
        <end position="27"/>
    </location>
</feature>
<evidence type="ECO:0000256" key="1">
    <source>
        <dbReference type="SAM" id="SignalP"/>
    </source>
</evidence>
<organism evidence="2 3">
    <name type="scientific">Brevibacillus fortis</name>
    <dbReference type="NCBI Taxonomy" id="2126352"/>
    <lineage>
        <taxon>Bacteria</taxon>
        <taxon>Bacillati</taxon>
        <taxon>Bacillota</taxon>
        <taxon>Bacilli</taxon>
        <taxon>Bacillales</taxon>
        <taxon>Paenibacillaceae</taxon>
        <taxon>Brevibacillus</taxon>
    </lineage>
</organism>